<dbReference type="EMBL" id="VOSC01000019">
    <property type="protein sequence ID" value="TXE11936.1"/>
    <property type="molecule type" value="Genomic_DNA"/>
</dbReference>
<dbReference type="PROSITE" id="PS50109">
    <property type="entry name" value="HIS_KIN"/>
    <property type="match status" value="1"/>
</dbReference>
<dbReference type="SUPFAM" id="SSF55781">
    <property type="entry name" value="GAF domain-like"/>
    <property type="match status" value="1"/>
</dbReference>
<dbReference type="Gene3D" id="3.30.450.40">
    <property type="match status" value="1"/>
</dbReference>
<keyword evidence="3" id="KW-0597">Phosphoprotein</keyword>
<dbReference type="Gene3D" id="3.30.565.10">
    <property type="entry name" value="Histidine kinase-like ATPase, C-terminal domain"/>
    <property type="match status" value="1"/>
</dbReference>
<dbReference type="GO" id="GO:0000156">
    <property type="term" value="F:phosphorelay response regulator activity"/>
    <property type="evidence" value="ECO:0007669"/>
    <property type="project" value="TreeGrafter"/>
</dbReference>
<dbReference type="GO" id="GO:0005524">
    <property type="term" value="F:ATP binding"/>
    <property type="evidence" value="ECO:0007669"/>
    <property type="project" value="UniProtKB-KW"/>
</dbReference>
<feature type="domain" description="Histidine kinase" evidence="9">
    <location>
        <begin position="189"/>
        <end position="404"/>
    </location>
</feature>
<dbReference type="PANTHER" id="PTHR42878">
    <property type="entry name" value="TWO-COMPONENT HISTIDINE KINASE"/>
    <property type="match status" value="1"/>
</dbReference>
<gene>
    <name evidence="10" type="ORF">FUA26_07680</name>
</gene>
<dbReference type="Pfam" id="PF02518">
    <property type="entry name" value="HATPase_c"/>
    <property type="match status" value="1"/>
</dbReference>
<evidence type="ECO:0000256" key="8">
    <source>
        <dbReference type="ARBA" id="ARBA00023012"/>
    </source>
</evidence>
<dbReference type="InterPro" id="IPR003594">
    <property type="entry name" value="HATPase_dom"/>
</dbReference>
<keyword evidence="4" id="KW-0808">Transferase</keyword>
<dbReference type="AlphaFoldDB" id="A0A5C7AT73"/>
<dbReference type="GO" id="GO:0000155">
    <property type="term" value="F:phosphorelay sensor kinase activity"/>
    <property type="evidence" value="ECO:0007669"/>
    <property type="project" value="InterPro"/>
</dbReference>
<accession>A0A5C7AT73</accession>
<evidence type="ECO:0000256" key="5">
    <source>
        <dbReference type="ARBA" id="ARBA00022741"/>
    </source>
</evidence>
<dbReference type="SMART" id="SM00387">
    <property type="entry name" value="HATPase_c"/>
    <property type="match status" value="1"/>
</dbReference>
<dbReference type="Pfam" id="PF00512">
    <property type="entry name" value="HisKA"/>
    <property type="match status" value="1"/>
</dbReference>
<comment type="caution">
    <text evidence="10">The sequence shown here is derived from an EMBL/GenBank/DDBJ whole genome shotgun (WGS) entry which is preliminary data.</text>
</comment>
<dbReference type="Gene3D" id="1.10.287.130">
    <property type="match status" value="1"/>
</dbReference>
<evidence type="ECO:0000313" key="11">
    <source>
        <dbReference type="Proteomes" id="UP000321790"/>
    </source>
</evidence>
<comment type="catalytic activity">
    <reaction evidence="1">
        <text>ATP + protein L-histidine = ADP + protein N-phospho-L-histidine.</text>
        <dbReference type="EC" id="2.7.13.3"/>
    </reaction>
</comment>
<dbReference type="InterPro" id="IPR004358">
    <property type="entry name" value="Sig_transdc_His_kin-like_C"/>
</dbReference>
<keyword evidence="6 10" id="KW-0418">Kinase</keyword>
<dbReference type="InterPro" id="IPR036097">
    <property type="entry name" value="HisK_dim/P_sf"/>
</dbReference>
<evidence type="ECO:0000256" key="7">
    <source>
        <dbReference type="ARBA" id="ARBA00022840"/>
    </source>
</evidence>
<dbReference type="InterPro" id="IPR050351">
    <property type="entry name" value="BphY/WalK/GraS-like"/>
</dbReference>
<proteinExistence type="predicted"/>
<name>A0A5C7AT73_9FLAO</name>
<dbReference type="InterPro" id="IPR003661">
    <property type="entry name" value="HisK_dim/P_dom"/>
</dbReference>
<protein>
    <recommendedName>
        <fullName evidence="2">histidine kinase</fullName>
        <ecNumber evidence="2">2.7.13.3</ecNumber>
    </recommendedName>
</protein>
<dbReference type="InterPro" id="IPR029016">
    <property type="entry name" value="GAF-like_dom_sf"/>
</dbReference>
<reference evidence="11" key="1">
    <citation type="submission" date="2019-08" db="EMBL/GenBank/DDBJ databases">
        <title>Seonamhaeicola sediminis sp. nov., isolated from marine sediment.</title>
        <authorList>
            <person name="Cao W.R."/>
        </authorList>
    </citation>
    <scope>NUCLEOTIDE SEQUENCE [LARGE SCALE GENOMIC DNA]</scope>
    <source>
        <strain evidence="11">Gy8</strain>
    </source>
</reference>
<sequence>MQLNTIPKNEEDRLLAVKSYNLEKNQDNTDFNNITELASSLTNIPNALISIVEKEKVWFKSAKGLDICSSDRNLSFCNYAINSDDDFFIIEDTTKDLRFINHPYTKNGKDAIVFYAGVCLIDENNFKLGTLCVIDNKPNSINTTQKNSLKILAKQVVKLIELNKSNSKLRQTKRKLVKRNKMLKGFATQVAHDMKMPLANMILTSDILKSKYKKSLDQKGEDYINNIKNASLSLNNYINNLLNYYENSNLSKKNVETFSFNQLLEEVIDMLNIKVNCSVNLPDKDEDITTNRAALELILLNLITNSLKYNNKPETIINIHLNTTNTNFYVIEVSDNGIGIPTKKQKKIFKLFSTIEETDRFGQKGHGIGLSTVKKLVNKLGGNISVKSTINIGSTFKFSIKKGI</sequence>
<dbReference type="CDD" id="cd00082">
    <property type="entry name" value="HisKA"/>
    <property type="match status" value="1"/>
</dbReference>
<keyword evidence="7" id="KW-0067">ATP-binding</keyword>
<dbReference type="RefSeq" id="WP_147133914.1">
    <property type="nucleotide sequence ID" value="NZ_VOSC01000019.1"/>
</dbReference>
<dbReference type="PANTHER" id="PTHR42878:SF7">
    <property type="entry name" value="SENSOR HISTIDINE KINASE GLRK"/>
    <property type="match status" value="1"/>
</dbReference>
<evidence type="ECO:0000256" key="3">
    <source>
        <dbReference type="ARBA" id="ARBA00022553"/>
    </source>
</evidence>
<keyword evidence="8" id="KW-0902">Two-component regulatory system</keyword>
<dbReference type="PRINTS" id="PR00344">
    <property type="entry name" value="BCTRLSENSOR"/>
</dbReference>
<dbReference type="OrthoDB" id="9811889at2"/>
<dbReference type="SUPFAM" id="SSF55874">
    <property type="entry name" value="ATPase domain of HSP90 chaperone/DNA topoisomerase II/histidine kinase"/>
    <property type="match status" value="1"/>
</dbReference>
<dbReference type="SUPFAM" id="SSF47384">
    <property type="entry name" value="Homodimeric domain of signal transducing histidine kinase"/>
    <property type="match status" value="1"/>
</dbReference>
<keyword evidence="11" id="KW-1185">Reference proteome</keyword>
<dbReference type="GO" id="GO:0007234">
    <property type="term" value="P:osmosensory signaling via phosphorelay pathway"/>
    <property type="evidence" value="ECO:0007669"/>
    <property type="project" value="TreeGrafter"/>
</dbReference>
<evidence type="ECO:0000313" key="10">
    <source>
        <dbReference type="EMBL" id="TXE11936.1"/>
    </source>
</evidence>
<dbReference type="SMART" id="SM00388">
    <property type="entry name" value="HisKA"/>
    <property type="match status" value="1"/>
</dbReference>
<dbReference type="EC" id="2.7.13.3" evidence="2"/>
<keyword evidence="5" id="KW-0547">Nucleotide-binding</keyword>
<dbReference type="InterPro" id="IPR036890">
    <property type="entry name" value="HATPase_C_sf"/>
</dbReference>
<dbReference type="Proteomes" id="UP000321790">
    <property type="component" value="Unassembled WGS sequence"/>
</dbReference>
<evidence type="ECO:0000256" key="1">
    <source>
        <dbReference type="ARBA" id="ARBA00000085"/>
    </source>
</evidence>
<evidence type="ECO:0000256" key="4">
    <source>
        <dbReference type="ARBA" id="ARBA00022679"/>
    </source>
</evidence>
<organism evidence="10 11">
    <name type="scientific">Seonamhaeicola algicola</name>
    <dbReference type="NCBI Taxonomy" id="1719036"/>
    <lineage>
        <taxon>Bacteria</taxon>
        <taxon>Pseudomonadati</taxon>
        <taxon>Bacteroidota</taxon>
        <taxon>Flavobacteriia</taxon>
        <taxon>Flavobacteriales</taxon>
        <taxon>Flavobacteriaceae</taxon>
    </lineage>
</organism>
<evidence type="ECO:0000256" key="2">
    <source>
        <dbReference type="ARBA" id="ARBA00012438"/>
    </source>
</evidence>
<evidence type="ECO:0000256" key="6">
    <source>
        <dbReference type="ARBA" id="ARBA00022777"/>
    </source>
</evidence>
<evidence type="ECO:0000259" key="9">
    <source>
        <dbReference type="PROSITE" id="PS50109"/>
    </source>
</evidence>
<dbReference type="InterPro" id="IPR005467">
    <property type="entry name" value="His_kinase_dom"/>
</dbReference>
<dbReference type="GO" id="GO:0030295">
    <property type="term" value="F:protein kinase activator activity"/>
    <property type="evidence" value="ECO:0007669"/>
    <property type="project" value="TreeGrafter"/>
</dbReference>